<feature type="chain" id="PRO_5047077515" description="Variable surface lipoprotein" evidence="2">
    <location>
        <begin position="24"/>
        <end position="553"/>
    </location>
</feature>
<dbReference type="RefSeq" id="WP_305937969.1">
    <property type="nucleotide sequence ID" value="NZ_CP132191.1"/>
</dbReference>
<reference evidence="3" key="1">
    <citation type="submission" date="2023-08" db="EMBL/GenBank/DDBJ databases">
        <title>Complete genome sequence of Mycoplasma seminis 2200.</title>
        <authorList>
            <person name="Spergser J."/>
        </authorList>
    </citation>
    <scope>NUCLEOTIDE SEQUENCE [LARGE SCALE GENOMIC DNA]</scope>
    <source>
        <strain evidence="3">2200</strain>
    </source>
</reference>
<dbReference type="PROSITE" id="PS51257">
    <property type="entry name" value="PROKAR_LIPOPROTEIN"/>
    <property type="match status" value="1"/>
</dbReference>
<evidence type="ECO:0000256" key="1">
    <source>
        <dbReference type="SAM" id="MobiDB-lite"/>
    </source>
</evidence>
<keyword evidence="2" id="KW-0732">Signal</keyword>
<keyword evidence="4" id="KW-1185">Reference proteome</keyword>
<proteinExistence type="predicted"/>
<evidence type="ECO:0000256" key="2">
    <source>
        <dbReference type="SAM" id="SignalP"/>
    </source>
</evidence>
<protein>
    <recommendedName>
        <fullName evidence="5">Variable surface lipoprotein</fullName>
    </recommendedName>
</protein>
<sequence length="553" mass="61392">MKKNKRNKLVTLGILSMGAVALAPAIALSCKPTKQEKPEPLPVPKPEPQPQPQPQPTPLPNPNPLPQPTPADETSQGGTVNGIIINAYKSLLNVLNITNAQTAYQVYNKINTKSFKSDKYAIENVNVVSFDDATGQLSFKVTGTYEQKSLNDLTFTLSGLLVVSQTKTANITFDMDKVFENKLAPNYFVGKSVADILPYLKTFTLTFNNENTIDILNNPEFTIKRFDITQKPNNLIASISVEYTSHQLSQAGLNQNASNIFFDTNRNVNVLNYSTTAYLNYVNLHHVHQKENIKELAAESYASFYQGKKQAHMDYTHTLLEIDNDYAEYNKTPIQLVSTFVADDETGVLTLHTSCALPLDEREISSEAIENKISGFKTLSQADLSKMFFAVINHADMAKNFKKLFNMYNAAENKDTFSLDNNSMEFKSIFGDAIARQMLIRESENGYTLGNANNKIYVIATINGGNDEVVGILKESAMNIVNFDDSTGIIDNAFQVKNLVLTINSVSDFKLSTGKHDRLDFKVNYTITIGIDGNNGENQIEINSSATTFVINK</sequence>
<evidence type="ECO:0000313" key="4">
    <source>
        <dbReference type="Proteomes" id="UP001237011"/>
    </source>
</evidence>
<accession>A0ABY9HAB7</accession>
<gene>
    <name evidence="3" type="ORF">Q8852_04445</name>
</gene>
<dbReference type="EMBL" id="CP132191">
    <property type="protein sequence ID" value="WLP85537.1"/>
    <property type="molecule type" value="Genomic_DNA"/>
</dbReference>
<evidence type="ECO:0000313" key="3">
    <source>
        <dbReference type="EMBL" id="WLP85537.1"/>
    </source>
</evidence>
<evidence type="ECO:0008006" key="5">
    <source>
        <dbReference type="Google" id="ProtNLM"/>
    </source>
</evidence>
<feature type="compositionally biased region" description="Pro residues" evidence="1">
    <location>
        <begin position="40"/>
        <end position="69"/>
    </location>
</feature>
<organism evidence="3 4">
    <name type="scientific">Mycoplasma seminis</name>
    <dbReference type="NCBI Taxonomy" id="512749"/>
    <lineage>
        <taxon>Bacteria</taxon>
        <taxon>Bacillati</taxon>
        <taxon>Mycoplasmatota</taxon>
        <taxon>Mollicutes</taxon>
        <taxon>Mycoplasmataceae</taxon>
        <taxon>Mycoplasma</taxon>
    </lineage>
</organism>
<feature type="region of interest" description="Disordered" evidence="1">
    <location>
        <begin position="31"/>
        <end position="78"/>
    </location>
</feature>
<name>A0ABY9HAB7_9MOLU</name>
<dbReference type="Proteomes" id="UP001237011">
    <property type="component" value="Chromosome"/>
</dbReference>
<feature type="signal peptide" evidence="2">
    <location>
        <begin position="1"/>
        <end position="23"/>
    </location>
</feature>